<keyword evidence="3" id="KW-0813">Transport</keyword>
<evidence type="ECO:0000256" key="6">
    <source>
        <dbReference type="ARBA" id="ARBA00022989"/>
    </source>
</evidence>
<evidence type="ECO:0000259" key="9">
    <source>
        <dbReference type="Pfam" id="PF03600"/>
    </source>
</evidence>
<feature type="transmembrane region" description="Helical" evidence="8">
    <location>
        <begin position="279"/>
        <end position="296"/>
    </location>
</feature>
<dbReference type="InterPro" id="IPR000802">
    <property type="entry name" value="Arsenical_pump_ArsB"/>
</dbReference>
<feature type="transmembrane region" description="Helical" evidence="8">
    <location>
        <begin position="16"/>
        <end position="34"/>
    </location>
</feature>
<feature type="transmembrane region" description="Helical" evidence="8">
    <location>
        <begin position="603"/>
        <end position="627"/>
    </location>
</feature>
<evidence type="ECO:0000256" key="3">
    <source>
        <dbReference type="ARBA" id="ARBA00022448"/>
    </source>
</evidence>
<dbReference type="PANTHER" id="PTHR43302:SF5">
    <property type="entry name" value="TRANSPORTER ARSB-RELATED"/>
    <property type="match status" value="1"/>
</dbReference>
<dbReference type="PANTHER" id="PTHR43302">
    <property type="entry name" value="TRANSPORTER ARSB-RELATED"/>
    <property type="match status" value="1"/>
</dbReference>
<keyword evidence="11" id="KW-1185">Reference proteome</keyword>
<organism evidence="10 11">
    <name type="scientific">Circinella minor</name>
    <dbReference type="NCBI Taxonomy" id="1195481"/>
    <lineage>
        <taxon>Eukaryota</taxon>
        <taxon>Fungi</taxon>
        <taxon>Fungi incertae sedis</taxon>
        <taxon>Mucoromycota</taxon>
        <taxon>Mucoromycotina</taxon>
        <taxon>Mucoromycetes</taxon>
        <taxon>Mucorales</taxon>
        <taxon>Lichtheimiaceae</taxon>
        <taxon>Circinella</taxon>
    </lineage>
</organism>
<dbReference type="Proteomes" id="UP000646827">
    <property type="component" value="Unassembled WGS sequence"/>
</dbReference>
<dbReference type="GO" id="GO:0015105">
    <property type="term" value="F:arsenite transmembrane transporter activity"/>
    <property type="evidence" value="ECO:0007669"/>
    <property type="project" value="InterPro"/>
</dbReference>
<feature type="transmembrane region" description="Helical" evidence="8">
    <location>
        <begin position="86"/>
        <end position="114"/>
    </location>
</feature>
<dbReference type="InterPro" id="IPR004680">
    <property type="entry name" value="Cit_transptr-like_dom"/>
</dbReference>
<dbReference type="GO" id="GO:0005886">
    <property type="term" value="C:plasma membrane"/>
    <property type="evidence" value="ECO:0007669"/>
    <property type="project" value="UniProtKB-SubCell"/>
</dbReference>
<comment type="subcellular location">
    <subcellularLocation>
        <location evidence="1">Cell membrane</location>
        <topology evidence="1">Multi-pass membrane protein</topology>
    </subcellularLocation>
</comment>
<keyword evidence="6 8" id="KW-1133">Transmembrane helix</keyword>
<evidence type="ECO:0000313" key="11">
    <source>
        <dbReference type="Proteomes" id="UP000646827"/>
    </source>
</evidence>
<reference evidence="10 11" key="1">
    <citation type="submission" date="2020-12" db="EMBL/GenBank/DDBJ databases">
        <title>Metabolic potential, ecology and presence of endohyphal bacteria is reflected in genomic diversity of Mucoromycotina.</title>
        <authorList>
            <person name="Muszewska A."/>
            <person name="Okrasinska A."/>
            <person name="Steczkiewicz K."/>
            <person name="Drgas O."/>
            <person name="Orlowska M."/>
            <person name="Perlinska-Lenart U."/>
            <person name="Aleksandrzak-Piekarczyk T."/>
            <person name="Szatraj K."/>
            <person name="Zielenkiewicz U."/>
            <person name="Pilsyk S."/>
            <person name="Malc E."/>
            <person name="Mieczkowski P."/>
            <person name="Kruszewska J.S."/>
            <person name="Biernat P."/>
            <person name="Pawlowska J."/>
        </authorList>
    </citation>
    <scope>NUCLEOTIDE SEQUENCE [LARGE SCALE GENOMIC DNA]</scope>
    <source>
        <strain evidence="10 11">CBS 142.35</strain>
    </source>
</reference>
<keyword evidence="7 8" id="KW-0472">Membrane</keyword>
<feature type="transmembrane region" description="Helical" evidence="8">
    <location>
        <begin position="476"/>
        <end position="502"/>
    </location>
</feature>
<evidence type="ECO:0000256" key="4">
    <source>
        <dbReference type="ARBA" id="ARBA00022475"/>
    </source>
</evidence>
<keyword evidence="4" id="KW-1003">Cell membrane</keyword>
<feature type="transmembrane region" description="Helical" evidence="8">
    <location>
        <begin position="508"/>
        <end position="536"/>
    </location>
</feature>
<dbReference type="EMBL" id="JAEPRB010000100">
    <property type="protein sequence ID" value="KAG2221781.1"/>
    <property type="molecule type" value="Genomic_DNA"/>
</dbReference>
<feature type="transmembrane region" description="Helical" evidence="8">
    <location>
        <begin position="126"/>
        <end position="156"/>
    </location>
</feature>
<evidence type="ECO:0000313" key="10">
    <source>
        <dbReference type="EMBL" id="KAG2221781.1"/>
    </source>
</evidence>
<protein>
    <recommendedName>
        <fullName evidence="9">Citrate transporter-like domain-containing protein</fullName>
    </recommendedName>
</protein>
<feature type="transmembrane region" description="Helical" evidence="8">
    <location>
        <begin position="557"/>
        <end position="583"/>
    </location>
</feature>
<feature type="transmembrane region" description="Helical" evidence="8">
    <location>
        <begin position="253"/>
        <end position="273"/>
    </location>
</feature>
<feature type="domain" description="Citrate transporter-like" evidence="9">
    <location>
        <begin position="16"/>
        <end position="291"/>
    </location>
</feature>
<dbReference type="Pfam" id="PF02040">
    <property type="entry name" value="ArsB"/>
    <property type="match status" value="1"/>
</dbReference>
<dbReference type="OrthoDB" id="442352at2759"/>
<proteinExistence type="inferred from homology"/>
<sequence length="629" mass="69426">MEEAVETTNSELDSHSWVALAIFLAALVFVIRPVEFALPKIGWRVYFNLATAPPLGVLILLASHTIDWINIRDGLLGNNMGVEPYAIMLLFYSLAYLCISLDVTGLIQFCAFWVSKRAGNRGHTAFSLFFIMTSLISGLASNDVVVLTGTAFLSYFTRVSDIQPTAFLMSEFTSANIASMALYIGNPTNVVVSEAFNMSFITYSAWMLLPTFVGLAIAYLSLRFVFKSQKYLPRVIHPPDEEPKAVLVDPKGAIFGLILLGACLCTLIGTSFIHGVSVWMVTLPFAVLMLLRDLWYDLTNQWKNRRGSSSSLPMTKMNTTTMIITPPGGVARSIKIEEGKQSDDNDIIMIHDNHPNQERDVITGMTTEEQDLSIMTTIEIPEAPVRQRNNATVPRSNNNINDIHDYDESDVATATSATTSATATKPTTVTVVSTNNNNNNKNSLRDRFMHLLLKLRSRLPTMTTVLMRMPWKILPFALSMFILVEALSEVGWIGICATAMVSVAHNNYVATAFGVMGISLLACQLLNNLPMTILFTRILQHPNFAQHVSISDIVSQAAILGLVIGSNLGACLTLVGSLAGIMFEHILKTKGIYTLGYFQFLKWNLLLLPLIAVGTTAVIIGELWFIYLR</sequence>
<evidence type="ECO:0000256" key="5">
    <source>
        <dbReference type="ARBA" id="ARBA00022692"/>
    </source>
</evidence>
<dbReference type="AlphaFoldDB" id="A0A8H7VG61"/>
<gene>
    <name evidence="10" type="ORF">INT45_003421</name>
</gene>
<accession>A0A8H7VG61</accession>
<dbReference type="Pfam" id="PF03600">
    <property type="entry name" value="CitMHS"/>
    <property type="match status" value="1"/>
</dbReference>
<evidence type="ECO:0000256" key="8">
    <source>
        <dbReference type="SAM" id="Phobius"/>
    </source>
</evidence>
<feature type="transmembrane region" description="Helical" evidence="8">
    <location>
        <begin position="203"/>
        <end position="226"/>
    </location>
</feature>
<evidence type="ECO:0000256" key="7">
    <source>
        <dbReference type="ARBA" id="ARBA00023136"/>
    </source>
</evidence>
<name>A0A8H7VG61_9FUNG</name>
<comment type="caution">
    <text evidence="10">The sequence shown here is derived from an EMBL/GenBank/DDBJ whole genome shotgun (WGS) entry which is preliminary data.</text>
</comment>
<comment type="similarity">
    <text evidence="2">Belongs to the CitM (TC 2.A.11) transporter family.</text>
</comment>
<evidence type="ECO:0000256" key="1">
    <source>
        <dbReference type="ARBA" id="ARBA00004651"/>
    </source>
</evidence>
<evidence type="ECO:0000256" key="2">
    <source>
        <dbReference type="ARBA" id="ARBA00009843"/>
    </source>
</evidence>
<feature type="transmembrane region" description="Helical" evidence="8">
    <location>
        <begin position="46"/>
        <end position="66"/>
    </location>
</feature>
<keyword evidence="5 8" id="KW-0812">Transmembrane</keyword>